<gene>
    <name evidence="1" type="ORF">H2204_005791</name>
</gene>
<dbReference type="Gene3D" id="1.10.630.10">
    <property type="entry name" value="Cytochrome P450"/>
    <property type="match status" value="1"/>
</dbReference>
<dbReference type="GO" id="GO:0016705">
    <property type="term" value="F:oxidoreductase activity, acting on paired donors, with incorporation or reduction of molecular oxygen"/>
    <property type="evidence" value="ECO:0007669"/>
    <property type="project" value="InterPro"/>
</dbReference>
<comment type="caution">
    <text evidence="1">The sequence shown here is derived from an EMBL/GenBank/DDBJ whole genome shotgun (WGS) entry which is preliminary data.</text>
</comment>
<dbReference type="EMBL" id="JAPDRN010000033">
    <property type="protein sequence ID" value="KAJ9635617.1"/>
    <property type="molecule type" value="Genomic_DNA"/>
</dbReference>
<sequence length="98" mass="11134">MDNSFMVASIESAFFGVSQVLRWLPIPPLRRFLESKDRLHQYGVDAFDRYVAQYGRDSGRKDLLTKILVPKSLDEALTDFDVHTEIGNLVFAGTGRVK</sequence>
<name>A0AA38Y4Z2_9EURO</name>
<protein>
    <recommendedName>
        <fullName evidence="3">Cytochrome P450</fullName>
    </recommendedName>
</protein>
<keyword evidence="2" id="KW-1185">Reference proteome</keyword>
<dbReference type="Proteomes" id="UP001172681">
    <property type="component" value="Unassembled WGS sequence"/>
</dbReference>
<proteinExistence type="predicted"/>
<organism evidence="1 2">
    <name type="scientific">Knufia peltigerae</name>
    <dbReference type="NCBI Taxonomy" id="1002370"/>
    <lineage>
        <taxon>Eukaryota</taxon>
        <taxon>Fungi</taxon>
        <taxon>Dikarya</taxon>
        <taxon>Ascomycota</taxon>
        <taxon>Pezizomycotina</taxon>
        <taxon>Eurotiomycetes</taxon>
        <taxon>Chaetothyriomycetidae</taxon>
        <taxon>Chaetothyriales</taxon>
        <taxon>Trichomeriaceae</taxon>
        <taxon>Knufia</taxon>
    </lineage>
</organism>
<dbReference type="InterPro" id="IPR036396">
    <property type="entry name" value="Cyt_P450_sf"/>
</dbReference>
<accession>A0AA38Y4Z2</accession>
<dbReference type="GO" id="GO:0005506">
    <property type="term" value="F:iron ion binding"/>
    <property type="evidence" value="ECO:0007669"/>
    <property type="project" value="InterPro"/>
</dbReference>
<evidence type="ECO:0000313" key="2">
    <source>
        <dbReference type="Proteomes" id="UP001172681"/>
    </source>
</evidence>
<dbReference type="GO" id="GO:0020037">
    <property type="term" value="F:heme binding"/>
    <property type="evidence" value="ECO:0007669"/>
    <property type="project" value="InterPro"/>
</dbReference>
<reference evidence="1" key="1">
    <citation type="submission" date="2022-10" db="EMBL/GenBank/DDBJ databases">
        <title>Culturing micro-colonial fungi from biological soil crusts in the Mojave desert and describing Neophaeococcomyces mojavensis, and introducing the new genera and species Taxawa tesnikishii.</title>
        <authorList>
            <person name="Kurbessoian T."/>
            <person name="Stajich J.E."/>
        </authorList>
    </citation>
    <scope>NUCLEOTIDE SEQUENCE</scope>
    <source>
        <strain evidence="1">TK_35</strain>
    </source>
</reference>
<evidence type="ECO:0008006" key="3">
    <source>
        <dbReference type="Google" id="ProtNLM"/>
    </source>
</evidence>
<dbReference type="AlphaFoldDB" id="A0AA38Y4Z2"/>
<dbReference type="GO" id="GO:0004497">
    <property type="term" value="F:monooxygenase activity"/>
    <property type="evidence" value="ECO:0007669"/>
    <property type="project" value="InterPro"/>
</dbReference>
<evidence type="ECO:0000313" key="1">
    <source>
        <dbReference type="EMBL" id="KAJ9635617.1"/>
    </source>
</evidence>
<dbReference type="SUPFAM" id="SSF48264">
    <property type="entry name" value="Cytochrome P450"/>
    <property type="match status" value="1"/>
</dbReference>